<dbReference type="CDD" id="cd18186">
    <property type="entry name" value="BTB_POZ_ZBTB_KLHL-like"/>
    <property type="match status" value="1"/>
</dbReference>
<dbReference type="PROSITE" id="PS50097">
    <property type="entry name" value="BTB"/>
    <property type="match status" value="1"/>
</dbReference>
<reference evidence="2 3" key="1">
    <citation type="journal article" date="2016" name="Mol. Biol. Evol.">
        <title>Comparative Genomics of Early-Diverging Mushroom-Forming Fungi Provides Insights into the Origins of Lignocellulose Decay Capabilities.</title>
        <authorList>
            <person name="Nagy L.G."/>
            <person name="Riley R."/>
            <person name="Tritt A."/>
            <person name="Adam C."/>
            <person name="Daum C."/>
            <person name="Floudas D."/>
            <person name="Sun H."/>
            <person name="Yadav J.S."/>
            <person name="Pangilinan J."/>
            <person name="Larsson K.H."/>
            <person name="Matsuura K."/>
            <person name="Barry K."/>
            <person name="Labutti K."/>
            <person name="Kuo R."/>
            <person name="Ohm R.A."/>
            <person name="Bhattacharya S.S."/>
            <person name="Shirouzu T."/>
            <person name="Yoshinaga Y."/>
            <person name="Martin F.M."/>
            <person name="Grigoriev I.V."/>
            <person name="Hibbett D.S."/>
        </authorList>
    </citation>
    <scope>NUCLEOTIDE SEQUENCE [LARGE SCALE GENOMIC DNA]</scope>
    <source>
        <strain evidence="2 3">L-15889</strain>
    </source>
</reference>
<evidence type="ECO:0000313" key="3">
    <source>
        <dbReference type="Proteomes" id="UP000076727"/>
    </source>
</evidence>
<dbReference type="Pfam" id="PF00651">
    <property type="entry name" value="BTB"/>
    <property type="match status" value="1"/>
</dbReference>
<dbReference type="Gene3D" id="3.30.710.10">
    <property type="entry name" value="Potassium Channel Kv1.1, Chain A"/>
    <property type="match status" value="1"/>
</dbReference>
<dbReference type="InterPro" id="IPR011333">
    <property type="entry name" value="SKP1/BTB/POZ_sf"/>
</dbReference>
<feature type="domain" description="BTB" evidence="1">
    <location>
        <begin position="6"/>
        <end position="77"/>
    </location>
</feature>
<sequence length="210" mass="24324">YYFNDGNVIFLVEDTLFNVHRYFFERDSPVFRAMFACPSETPEGGSEDNPILLEGVKSAGFASFLSCLYPMRFGTGDLTTFQDWSNALDLALRWEFDPLREFIALRIEETCNVIEHIVTARRLDKQDWCFSACAKLCHRSEPLTLEEAQILGIVETVRICAVREMCRGKPVRDLLWDERPWSRPREVTPGLEIKYHKEHAKKLLELPNAT</sequence>
<dbReference type="InterPro" id="IPR000210">
    <property type="entry name" value="BTB/POZ_dom"/>
</dbReference>
<organism evidence="2 3">
    <name type="scientific">Daedalea quercina L-15889</name>
    <dbReference type="NCBI Taxonomy" id="1314783"/>
    <lineage>
        <taxon>Eukaryota</taxon>
        <taxon>Fungi</taxon>
        <taxon>Dikarya</taxon>
        <taxon>Basidiomycota</taxon>
        <taxon>Agaricomycotina</taxon>
        <taxon>Agaricomycetes</taxon>
        <taxon>Polyporales</taxon>
        <taxon>Fomitopsis</taxon>
    </lineage>
</organism>
<evidence type="ECO:0000313" key="2">
    <source>
        <dbReference type="EMBL" id="KZT72451.1"/>
    </source>
</evidence>
<protein>
    <recommendedName>
        <fullName evidence="1">BTB domain-containing protein</fullName>
    </recommendedName>
</protein>
<dbReference type="OrthoDB" id="3199068at2759"/>
<dbReference type="AlphaFoldDB" id="A0A165ST15"/>
<gene>
    <name evidence="2" type="ORF">DAEQUDRAFT_664360</name>
</gene>
<dbReference type="STRING" id="1314783.A0A165ST15"/>
<dbReference type="EMBL" id="KV429041">
    <property type="protein sequence ID" value="KZT72451.1"/>
    <property type="molecule type" value="Genomic_DNA"/>
</dbReference>
<accession>A0A165ST15</accession>
<feature type="non-terminal residue" evidence="2">
    <location>
        <position position="1"/>
    </location>
</feature>
<dbReference type="Proteomes" id="UP000076727">
    <property type="component" value="Unassembled WGS sequence"/>
</dbReference>
<name>A0A165ST15_9APHY</name>
<keyword evidence="3" id="KW-1185">Reference proteome</keyword>
<evidence type="ECO:0000259" key="1">
    <source>
        <dbReference type="PROSITE" id="PS50097"/>
    </source>
</evidence>
<dbReference type="SMART" id="SM00225">
    <property type="entry name" value="BTB"/>
    <property type="match status" value="1"/>
</dbReference>
<proteinExistence type="predicted"/>
<dbReference type="SUPFAM" id="SSF54695">
    <property type="entry name" value="POZ domain"/>
    <property type="match status" value="1"/>
</dbReference>